<dbReference type="InterPro" id="IPR050819">
    <property type="entry name" value="Tripeptidyl-peptidase_I"/>
</dbReference>
<sequence>MSTVNTLIRALTSVCAAAAIGCAVAPAASAAPVPRPACPDTGPDVLRCLTTYTPGAARTLVDGPAGWGAGDLASAYRLPGQPGPDTVVGISIAYDAPSLEADLAAYRTQYGLPPCTTANGCFRKVNQQGTPAPLPPEDSGWAMESTLDVSMVSAACPSCRIVVVEGHSPGFADLAETEDTAVLLGAKVVSNSYGAREGSTPLAFASHYQHPGVTVVASSGDTGFTAASYPAVVASTIAVGGTSLARDPDSPRGWTESAWRRGGSGCSAYIAKPAWQADTHCAKRTVADIAAVAEDIAIHFADAGGWISVNGTSASAPFVAGLAGRSGHAGAVQPAGLYAKAGSFTDVTTGSNDRTGTGQKCGGDYLCLAGPGYDAPTGVGVPDGLAGF</sequence>
<keyword evidence="4" id="KW-0732">Signal</keyword>
<keyword evidence="3" id="KW-0720">Serine protease</keyword>
<dbReference type="InterPro" id="IPR000209">
    <property type="entry name" value="Peptidase_S8/S53_dom"/>
</dbReference>
<dbReference type="Gene3D" id="3.40.50.200">
    <property type="entry name" value="Peptidase S8/S53 domain"/>
    <property type="match status" value="1"/>
</dbReference>
<dbReference type="AlphaFoldDB" id="A0A428WZV6"/>
<comment type="caution">
    <text evidence="6">The sequence shown here is derived from an EMBL/GenBank/DDBJ whole genome shotgun (WGS) entry which is preliminary data.</text>
</comment>
<reference evidence="6 7" key="1">
    <citation type="submission" date="2018-05" db="EMBL/GenBank/DDBJ databases">
        <title>Evolution of GPA BGCs.</title>
        <authorList>
            <person name="Waglechner N."/>
            <person name="Wright G.D."/>
        </authorList>
    </citation>
    <scope>NUCLEOTIDE SEQUENCE [LARGE SCALE GENOMIC DNA]</scope>
    <source>
        <strain evidence="6 7">DSM 5908</strain>
    </source>
</reference>
<feature type="chain" id="PRO_5019433379" evidence="4">
    <location>
        <begin position="31"/>
        <end position="388"/>
    </location>
</feature>
<dbReference type="EMBL" id="QHHU01000006">
    <property type="protein sequence ID" value="RSM48608.1"/>
    <property type="molecule type" value="Genomic_DNA"/>
</dbReference>
<protein>
    <submittedName>
        <fullName evidence="6">Peptidase S8</fullName>
    </submittedName>
</protein>
<evidence type="ECO:0000256" key="1">
    <source>
        <dbReference type="ARBA" id="ARBA00022670"/>
    </source>
</evidence>
<feature type="signal peptide" evidence="4">
    <location>
        <begin position="1"/>
        <end position="30"/>
    </location>
</feature>
<gene>
    <name evidence="6" type="ORF">DMA12_05585</name>
</gene>
<evidence type="ECO:0000256" key="3">
    <source>
        <dbReference type="ARBA" id="ARBA00022825"/>
    </source>
</evidence>
<keyword evidence="1" id="KW-0645">Protease</keyword>
<evidence type="ECO:0000313" key="6">
    <source>
        <dbReference type="EMBL" id="RSM48608.1"/>
    </source>
</evidence>
<dbReference type="Proteomes" id="UP000286716">
    <property type="component" value="Unassembled WGS sequence"/>
</dbReference>
<dbReference type="GO" id="GO:0008240">
    <property type="term" value="F:tripeptidyl-peptidase activity"/>
    <property type="evidence" value="ECO:0007669"/>
    <property type="project" value="TreeGrafter"/>
</dbReference>
<dbReference type="PANTHER" id="PTHR14218">
    <property type="entry name" value="PROTEASE S8 TRIPEPTIDYL PEPTIDASE I CLN2"/>
    <property type="match status" value="1"/>
</dbReference>
<keyword evidence="7" id="KW-1185">Reference proteome</keyword>
<accession>A0A428WZV6</accession>
<dbReference type="PANTHER" id="PTHR14218:SF15">
    <property type="entry name" value="TRIPEPTIDYL-PEPTIDASE 1"/>
    <property type="match status" value="1"/>
</dbReference>
<evidence type="ECO:0000313" key="7">
    <source>
        <dbReference type="Proteomes" id="UP000286716"/>
    </source>
</evidence>
<evidence type="ECO:0000259" key="5">
    <source>
        <dbReference type="PROSITE" id="PS51695"/>
    </source>
</evidence>
<dbReference type="Pfam" id="PF00082">
    <property type="entry name" value="Peptidase_S8"/>
    <property type="match status" value="1"/>
</dbReference>
<dbReference type="InterPro" id="IPR036852">
    <property type="entry name" value="Peptidase_S8/S53_dom_sf"/>
</dbReference>
<name>A0A428WZV6_AMYBA</name>
<evidence type="ECO:0000256" key="2">
    <source>
        <dbReference type="ARBA" id="ARBA00022801"/>
    </source>
</evidence>
<dbReference type="GO" id="GO:0004252">
    <property type="term" value="F:serine-type endopeptidase activity"/>
    <property type="evidence" value="ECO:0007669"/>
    <property type="project" value="InterPro"/>
</dbReference>
<feature type="domain" description="Peptidase S53" evidence="5">
    <location>
        <begin position="63"/>
        <end position="388"/>
    </location>
</feature>
<evidence type="ECO:0000256" key="4">
    <source>
        <dbReference type="SAM" id="SignalP"/>
    </source>
</evidence>
<dbReference type="GO" id="GO:0006508">
    <property type="term" value="P:proteolysis"/>
    <property type="evidence" value="ECO:0007669"/>
    <property type="project" value="UniProtKB-KW"/>
</dbReference>
<dbReference type="PROSITE" id="PS51695">
    <property type="entry name" value="SEDOLISIN"/>
    <property type="match status" value="1"/>
</dbReference>
<dbReference type="PROSITE" id="PS00138">
    <property type="entry name" value="SUBTILASE_SER"/>
    <property type="match status" value="1"/>
</dbReference>
<dbReference type="InterPro" id="IPR030400">
    <property type="entry name" value="Sedolisin_dom"/>
</dbReference>
<dbReference type="OrthoDB" id="151889at2"/>
<dbReference type="InterPro" id="IPR023828">
    <property type="entry name" value="Peptidase_S8_Ser-AS"/>
</dbReference>
<dbReference type="SUPFAM" id="SSF52743">
    <property type="entry name" value="Subtilisin-like"/>
    <property type="match status" value="1"/>
</dbReference>
<proteinExistence type="predicted"/>
<organism evidence="6 7">
    <name type="scientific">Amycolatopsis balhimycina DSM 5908</name>
    <dbReference type="NCBI Taxonomy" id="1081091"/>
    <lineage>
        <taxon>Bacteria</taxon>
        <taxon>Bacillati</taxon>
        <taxon>Actinomycetota</taxon>
        <taxon>Actinomycetes</taxon>
        <taxon>Pseudonocardiales</taxon>
        <taxon>Pseudonocardiaceae</taxon>
        <taxon>Amycolatopsis</taxon>
    </lineage>
</organism>
<keyword evidence="2" id="KW-0378">Hydrolase</keyword>